<protein>
    <submittedName>
        <fullName evidence="7">Uncharacterized protein</fullName>
    </submittedName>
</protein>
<dbReference type="eggNOG" id="ENOG502TEY9">
    <property type="taxonomic scope" value="Eukaryota"/>
</dbReference>
<dbReference type="EMBL" id="CH963851">
    <property type="protein sequence ID" value="EDW75383.1"/>
    <property type="molecule type" value="Genomic_DNA"/>
</dbReference>
<dbReference type="InParanoid" id="B4MTE4"/>
<dbReference type="HOGENOM" id="CLU_819563_0_0_1"/>
<evidence type="ECO:0000256" key="5">
    <source>
        <dbReference type="ARBA" id="ARBA00023136"/>
    </source>
</evidence>
<dbReference type="KEGG" id="dwi:6641493"/>
<feature type="region of interest" description="Disordered" evidence="6">
    <location>
        <begin position="90"/>
        <end position="183"/>
    </location>
</feature>
<comment type="subcellular location">
    <subcellularLocation>
        <location evidence="1">Mitochondrion membrane</location>
        <topology evidence="1">Single-pass membrane protein</topology>
    </subcellularLocation>
</comment>
<evidence type="ECO:0000256" key="1">
    <source>
        <dbReference type="ARBA" id="ARBA00004304"/>
    </source>
</evidence>
<keyword evidence="3" id="KW-1133">Transmembrane helix</keyword>
<keyword evidence="8" id="KW-1185">Reference proteome</keyword>
<dbReference type="Pfam" id="PF14960">
    <property type="entry name" value="ATP_synth_reg"/>
    <property type="match status" value="1"/>
</dbReference>
<sequence>MAEGFKKHFNSSTIRGRANVAKATYGTFALIYLFYRVRRGSGKTPPTDDERRSESSCNCDRPREPIEPDSGVFEADPECAACRDRAERAMTEYDQEQQRRSAKAQEEEDHEGCNGHSNPPPPPPPSESPPPPPSSSGGAEDGTPPRRKCPCSERKQESPLNASQTRARFQQPQPQHHYATSEIQQARPVSALIGQAHEAVYQALRTVVSVVMSGASVVTGSHPDPDESSTREDCRCTSINYEGNKINRVDDDGPIGSDRMDDRKPQREDELHVEEEVLLPRRTAPRSCNGPIGHVDETAKPPTQSAQYHHSFSDGFAADMYFENADE</sequence>
<feature type="compositionally biased region" description="Basic and acidic residues" evidence="6">
    <location>
        <begin position="90"/>
        <end position="105"/>
    </location>
</feature>
<dbReference type="InterPro" id="IPR009125">
    <property type="entry name" value="ATPMK"/>
</dbReference>
<name>B4MTE4_DROWI</name>
<dbReference type="OrthoDB" id="9435504at2759"/>
<evidence type="ECO:0000256" key="4">
    <source>
        <dbReference type="ARBA" id="ARBA00023128"/>
    </source>
</evidence>
<keyword evidence="2" id="KW-0812">Transmembrane</keyword>
<dbReference type="AlphaFoldDB" id="B4MTE4"/>
<evidence type="ECO:0000313" key="8">
    <source>
        <dbReference type="Proteomes" id="UP000007798"/>
    </source>
</evidence>
<organism evidence="7 8">
    <name type="scientific">Drosophila willistoni</name>
    <name type="common">Fruit fly</name>
    <dbReference type="NCBI Taxonomy" id="7260"/>
    <lineage>
        <taxon>Eukaryota</taxon>
        <taxon>Metazoa</taxon>
        <taxon>Ecdysozoa</taxon>
        <taxon>Arthropoda</taxon>
        <taxon>Hexapoda</taxon>
        <taxon>Insecta</taxon>
        <taxon>Pterygota</taxon>
        <taxon>Neoptera</taxon>
        <taxon>Endopterygota</taxon>
        <taxon>Diptera</taxon>
        <taxon>Brachycera</taxon>
        <taxon>Muscomorpha</taxon>
        <taxon>Ephydroidea</taxon>
        <taxon>Drosophilidae</taxon>
        <taxon>Drosophila</taxon>
        <taxon>Sophophora</taxon>
    </lineage>
</organism>
<evidence type="ECO:0000256" key="3">
    <source>
        <dbReference type="ARBA" id="ARBA00022989"/>
    </source>
</evidence>
<reference evidence="7 8" key="1">
    <citation type="journal article" date="2007" name="Nature">
        <title>Evolution of genes and genomes on the Drosophila phylogeny.</title>
        <authorList>
            <consortium name="Drosophila 12 Genomes Consortium"/>
            <person name="Clark A.G."/>
            <person name="Eisen M.B."/>
            <person name="Smith D.R."/>
            <person name="Bergman C.M."/>
            <person name="Oliver B."/>
            <person name="Markow T.A."/>
            <person name="Kaufman T.C."/>
            <person name="Kellis M."/>
            <person name="Gelbart W."/>
            <person name="Iyer V.N."/>
            <person name="Pollard D.A."/>
            <person name="Sackton T.B."/>
            <person name="Larracuente A.M."/>
            <person name="Singh N.D."/>
            <person name="Abad J.P."/>
            <person name="Abt D.N."/>
            <person name="Adryan B."/>
            <person name="Aguade M."/>
            <person name="Akashi H."/>
            <person name="Anderson W.W."/>
            <person name="Aquadro C.F."/>
            <person name="Ardell D.H."/>
            <person name="Arguello R."/>
            <person name="Artieri C.G."/>
            <person name="Barbash D.A."/>
            <person name="Barker D."/>
            <person name="Barsanti P."/>
            <person name="Batterham P."/>
            <person name="Batzoglou S."/>
            <person name="Begun D."/>
            <person name="Bhutkar A."/>
            <person name="Blanco E."/>
            <person name="Bosak S.A."/>
            <person name="Bradley R.K."/>
            <person name="Brand A.D."/>
            <person name="Brent M.R."/>
            <person name="Brooks A.N."/>
            <person name="Brown R.H."/>
            <person name="Butlin R.K."/>
            <person name="Caggese C."/>
            <person name="Calvi B.R."/>
            <person name="Bernardo de Carvalho A."/>
            <person name="Caspi A."/>
            <person name="Castrezana S."/>
            <person name="Celniker S.E."/>
            <person name="Chang J.L."/>
            <person name="Chapple C."/>
            <person name="Chatterji S."/>
            <person name="Chinwalla A."/>
            <person name="Civetta A."/>
            <person name="Clifton S.W."/>
            <person name="Comeron J.M."/>
            <person name="Costello J.C."/>
            <person name="Coyne J.A."/>
            <person name="Daub J."/>
            <person name="David R.G."/>
            <person name="Delcher A.L."/>
            <person name="Delehaunty K."/>
            <person name="Do C.B."/>
            <person name="Ebling H."/>
            <person name="Edwards K."/>
            <person name="Eickbush T."/>
            <person name="Evans J.D."/>
            <person name="Filipski A."/>
            <person name="Findeiss S."/>
            <person name="Freyhult E."/>
            <person name="Fulton L."/>
            <person name="Fulton R."/>
            <person name="Garcia A.C."/>
            <person name="Gardiner A."/>
            <person name="Garfield D.A."/>
            <person name="Garvin B.E."/>
            <person name="Gibson G."/>
            <person name="Gilbert D."/>
            <person name="Gnerre S."/>
            <person name="Godfrey J."/>
            <person name="Good R."/>
            <person name="Gotea V."/>
            <person name="Gravely B."/>
            <person name="Greenberg A.J."/>
            <person name="Griffiths-Jones S."/>
            <person name="Gross S."/>
            <person name="Guigo R."/>
            <person name="Gustafson E.A."/>
            <person name="Haerty W."/>
            <person name="Hahn M.W."/>
            <person name="Halligan D.L."/>
            <person name="Halpern A.L."/>
            <person name="Halter G.M."/>
            <person name="Han M.V."/>
            <person name="Heger A."/>
            <person name="Hillier L."/>
            <person name="Hinrichs A.S."/>
            <person name="Holmes I."/>
            <person name="Hoskins R.A."/>
            <person name="Hubisz M.J."/>
            <person name="Hultmark D."/>
            <person name="Huntley M.A."/>
            <person name="Jaffe D.B."/>
            <person name="Jagadeeshan S."/>
            <person name="Jeck W.R."/>
            <person name="Johnson J."/>
            <person name="Jones C.D."/>
            <person name="Jordan W.C."/>
            <person name="Karpen G.H."/>
            <person name="Kataoka E."/>
            <person name="Keightley P.D."/>
            <person name="Kheradpour P."/>
            <person name="Kirkness E.F."/>
            <person name="Koerich L.B."/>
            <person name="Kristiansen K."/>
            <person name="Kudrna D."/>
            <person name="Kulathinal R.J."/>
            <person name="Kumar S."/>
            <person name="Kwok R."/>
            <person name="Lander E."/>
            <person name="Langley C.H."/>
            <person name="Lapoint R."/>
            <person name="Lazzaro B.P."/>
            <person name="Lee S.J."/>
            <person name="Levesque L."/>
            <person name="Li R."/>
            <person name="Lin C.F."/>
            <person name="Lin M.F."/>
            <person name="Lindblad-Toh K."/>
            <person name="Llopart A."/>
            <person name="Long M."/>
            <person name="Low L."/>
            <person name="Lozovsky E."/>
            <person name="Lu J."/>
            <person name="Luo M."/>
            <person name="Machado C.A."/>
            <person name="Makalowski W."/>
            <person name="Marzo M."/>
            <person name="Matsuda M."/>
            <person name="Matzkin L."/>
            <person name="McAllister B."/>
            <person name="McBride C.S."/>
            <person name="McKernan B."/>
            <person name="McKernan K."/>
            <person name="Mendez-Lago M."/>
            <person name="Minx P."/>
            <person name="Mollenhauer M.U."/>
            <person name="Montooth K."/>
            <person name="Mount S.M."/>
            <person name="Mu X."/>
            <person name="Myers E."/>
            <person name="Negre B."/>
            <person name="Newfeld S."/>
            <person name="Nielsen R."/>
            <person name="Noor M.A."/>
            <person name="O'Grady P."/>
            <person name="Pachter L."/>
            <person name="Papaceit M."/>
            <person name="Parisi M.J."/>
            <person name="Parisi M."/>
            <person name="Parts L."/>
            <person name="Pedersen J.S."/>
            <person name="Pesole G."/>
            <person name="Phillippy A.M."/>
            <person name="Ponting C.P."/>
            <person name="Pop M."/>
            <person name="Porcelli D."/>
            <person name="Powell J.R."/>
            <person name="Prohaska S."/>
            <person name="Pruitt K."/>
            <person name="Puig M."/>
            <person name="Quesneville H."/>
            <person name="Ram K.R."/>
            <person name="Rand D."/>
            <person name="Rasmussen M.D."/>
            <person name="Reed L.K."/>
            <person name="Reenan R."/>
            <person name="Reily A."/>
            <person name="Remington K.A."/>
            <person name="Rieger T.T."/>
            <person name="Ritchie M.G."/>
            <person name="Robin C."/>
            <person name="Rogers Y.H."/>
            <person name="Rohde C."/>
            <person name="Rozas J."/>
            <person name="Rubenfield M.J."/>
            <person name="Ruiz A."/>
            <person name="Russo S."/>
            <person name="Salzberg S.L."/>
            <person name="Sanchez-Gracia A."/>
            <person name="Saranga D.J."/>
            <person name="Sato H."/>
            <person name="Schaeffer S.W."/>
            <person name="Schatz M.C."/>
            <person name="Schlenke T."/>
            <person name="Schwartz R."/>
            <person name="Segarra C."/>
            <person name="Singh R.S."/>
            <person name="Sirot L."/>
            <person name="Sirota M."/>
            <person name="Sisneros N.B."/>
            <person name="Smith C.D."/>
            <person name="Smith T.F."/>
            <person name="Spieth J."/>
            <person name="Stage D.E."/>
            <person name="Stark A."/>
            <person name="Stephan W."/>
            <person name="Strausberg R.L."/>
            <person name="Strempel S."/>
            <person name="Sturgill D."/>
            <person name="Sutton G."/>
            <person name="Sutton G.G."/>
            <person name="Tao W."/>
            <person name="Teichmann S."/>
            <person name="Tobari Y.N."/>
            <person name="Tomimura Y."/>
            <person name="Tsolas J.M."/>
            <person name="Valente V.L."/>
            <person name="Venter E."/>
            <person name="Venter J.C."/>
            <person name="Vicario S."/>
            <person name="Vieira F.G."/>
            <person name="Vilella A.J."/>
            <person name="Villasante A."/>
            <person name="Walenz B."/>
            <person name="Wang J."/>
            <person name="Wasserman M."/>
            <person name="Watts T."/>
            <person name="Wilson D."/>
            <person name="Wilson R.K."/>
            <person name="Wing R.A."/>
            <person name="Wolfner M.F."/>
            <person name="Wong A."/>
            <person name="Wong G.K."/>
            <person name="Wu C.I."/>
            <person name="Wu G."/>
            <person name="Yamamoto D."/>
            <person name="Yang H.P."/>
            <person name="Yang S.P."/>
            <person name="Yorke J.A."/>
            <person name="Yoshida K."/>
            <person name="Zdobnov E."/>
            <person name="Zhang P."/>
            <person name="Zhang Y."/>
            <person name="Zimin A.V."/>
            <person name="Baldwin J."/>
            <person name="Abdouelleil A."/>
            <person name="Abdulkadir J."/>
            <person name="Abebe A."/>
            <person name="Abera B."/>
            <person name="Abreu J."/>
            <person name="Acer S.C."/>
            <person name="Aftuck L."/>
            <person name="Alexander A."/>
            <person name="An P."/>
            <person name="Anderson E."/>
            <person name="Anderson S."/>
            <person name="Arachi H."/>
            <person name="Azer M."/>
            <person name="Bachantsang P."/>
            <person name="Barry A."/>
            <person name="Bayul T."/>
            <person name="Berlin A."/>
            <person name="Bessette D."/>
            <person name="Bloom T."/>
            <person name="Blye J."/>
            <person name="Boguslavskiy L."/>
            <person name="Bonnet C."/>
            <person name="Boukhgalter B."/>
            <person name="Bourzgui I."/>
            <person name="Brown A."/>
            <person name="Cahill P."/>
            <person name="Channer S."/>
            <person name="Cheshatsang Y."/>
            <person name="Chuda L."/>
            <person name="Citroen M."/>
            <person name="Collymore A."/>
            <person name="Cooke P."/>
            <person name="Costello M."/>
            <person name="D'Aco K."/>
            <person name="Daza R."/>
            <person name="De Haan G."/>
            <person name="DeGray S."/>
            <person name="DeMaso C."/>
            <person name="Dhargay N."/>
            <person name="Dooley K."/>
            <person name="Dooley E."/>
            <person name="Doricent M."/>
            <person name="Dorje P."/>
            <person name="Dorjee K."/>
            <person name="Dupes A."/>
            <person name="Elong R."/>
            <person name="Falk J."/>
            <person name="Farina A."/>
            <person name="Faro S."/>
            <person name="Ferguson D."/>
            <person name="Fisher S."/>
            <person name="Foley C.D."/>
            <person name="Franke A."/>
            <person name="Friedrich D."/>
            <person name="Gadbois L."/>
            <person name="Gearin G."/>
            <person name="Gearin C.R."/>
            <person name="Giannoukos G."/>
            <person name="Goode T."/>
            <person name="Graham J."/>
            <person name="Grandbois E."/>
            <person name="Grewal S."/>
            <person name="Gyaltsen K."/>
            <person name="Hafez N."/>
            <person name="Hagos B."/>
            <person name="Hall J."/>
            <person name="Henson C."/>
            <person name="Hollinger A."/>
            <person name="Honan T."/>
            <person name="Huard M.D."/>
            <person name="Hughes L."/>
            <person name="Hurhula B."/>
            <person name="Husby M.E."/>
            <person name="Kamat A."/>
            <person name="Kanga B."/>
            <person name="Kashin S."/>
            <person name="Khazanovich D."/>
            <person name="Kisner P."/>
            <person name="Lance K."/>
            <person name="Lara M."/>
            <person name="Lee W."/>
            <person name="Lennon N."/>
            <person name="Letendre F."/>
            <person name="LeVine R."/>
            <person name="Lipovsky A."/>
            <person name="Liu X."/>
            <person name="Liu J."/>
            <person name="Liu S."/>
            <person name="Lokyitsang T."/>
            <person name="Lokyitsang Y."/>
            <person name="Lubonja R."/>
            <person name="Lui A."/>
            <person name="MacDonald P."/>
            <person name="Magnisalis V."/>
            <person name="Maru K."/>
            <person name="Matthews C."/>
            <person name="McCusker W."/>
            <person name="McDonough S."/>
            <person name="Mehta T."/>
            <person name="Meldrim J."/>
            <person name="Meneus L."/>
            <person name="Mihai O."/>
            <person name="Mihalev A."/>
            <person name="Mihova T."/>
            <person name="Mittelman R."/>
            <person name="Mlenga V."/>
            <person name="Montmayeur A."/>
            <person name="Mulrain L."/>
            <person name="Navidi A."/>
            <person name="Naylor J."/>
            <person name="Negash T."/>
            <person name="Nguyen T."/>
            <person name="Nguyen N."/>
            <person name="Nicol R."/>
            <person name="Norbu C."/>
            <person name="Norbu N."/>
            <person name="Novod N."/>
            <person name="O'Neill B."/>
            <person name="Osman S."/>
            <person name="Markiewicz E."/>
            <person name="Oyono O.L."/>
            <person name="Patti C."/>
            <person name="Phunkhang P."/>
            <person name="Pierre F."/>
            <person name="Priest M."/>
            <person name="Raghuraman S."/>
            <person name="Rege F."/>
            <person name="Reyes R."/>
            <person name="Rise C."/>
            <person name="Rogov P."/>
            <person name="Ross K."/>
            <person name="Ryan E."/>
            <person name="Settipalli S."/>
            <person name="Shea T."/>
            <person name="Sherpa N."/>
            <person name="Shi L."/>
            <person name="Shih D."/>
            <person name="Sparrow T."/>
            <person name="Spaulding J."/>
            <person name="Stalker J."/>
            <person name="Stange-Thomann N."/>
            <person name="Stavropoulos S."/>
            <person name="Stone C."/>
            <person name="Strader C."/>
            <person name="Tesfaye S."/>
            <person name="Thomson T."/>
            <person name="Thoulutsang Y."/>
            <person name="Thoulutsang D."/>
            <person name="Topham K."/>
            <person name="Topping I."/>
            <person name="Tsamla T."/>
            <person name="Vassiliev H."/>
            <person name="Vo A."/>
            <person name="Wangchuk T."/>
            <person name="Wangdi T."/>
            <person name="Weiand M."/>
            <person name="Wilkinson J."/>
            <person name="Wilson A."/>
            <person name="Yadav S."/>
            <person name="Young G."/>
            <person name="Yu Q."/>
            <person name="Zembek L."/>
            <person name="Zhong D."/>
            <person name="Zimmer A."/>
            <person name="Zwirko Z."/>
            <person name="Jaffe D.B."/>
            <person name="Alvarez P."/>
            <person name="Brockman W."/>
            <person name="Butler J."/>
            <person name="Chin C."/>
            <person name="Gnerre S."/>
            <person name="Grabherr M."/>
            <person name="Kleber M."/>
            <person name="Mauceli E."/>
            <person name="MacCallum I."/>
        </authorList>
    </citation>
    <scope>NUCLEOTIDE SEQUENCE [LARGE SCALE GENOMIC DNA]</scope>
    <source>
        <strain evidence="8">Tucson 14030-0811.24</strain>
    </source>
</reference>
<dbReference type="Proteomes" id="UP000007798">
    <property type="component" value="Unassembled WGS sequence"/>
</dbReference>
<gene>
    <name evidence="7" type="primary">Dwil\GK19721</name>
    <name evidence="7" type="ORF">Dwil_GK19721</name>
</gene>
<feature type="region of interest" description="Disordered" evidence="6">
    <location>
        <begin position="247"/>
        <end position="308"/>
    </location>
</feature>
<accession>B4MTE4</accession>
<feature type="compositionally biased region" description="Basic and acidic residues" evidence="6">
    <location>
        <begin position="46"/>
        <end position="66"/>
    </location>
</feature>
<dbReference type="PANTHER" id="PTHR34038:SF1">
    <property type="entry name" value="ATP SYNTHASE MEMBRANE SUBUNIT K, MITOCHONDRIAL"/>
    <property type="match status" value="1"/>
</dbReference>
<proteinExistence type="predicted"/>
<dbReference type="FunCoup" id="B4MTE4">
    <property type="interactions" value="2"/>
</dbReference>
<feature type="compositionally biased region" description="Pro residues" evidence="6">
    <location>
        <begin position="118"/>
        <end position="134"/>
    </location>
</feature>
<dbReference type="PANTHER" id="PTHR34038">
    <property type="entry name" value="ATP SYNTHASE MEMBRANE SUBUNIT DAPIT, MITOCHONDRIAL"/>
    <property type="match status" value="1"/>
</dbReference>
<evidence type="ECO:0000256" key="6">
    <source>
        <dbReference type="SAM" id="MobiDB-lite"/>
    </source>
</evidence>
<keyword evidence="5" id="KW-0472">Membrane</keyword>
<feature type="region of interest" description="Disordered" evidence="6">
    <location>
        <begin position="39"/>
        <end position="77"/>
    </location>
</feature>
<dbReference type="OMA" id="RRKCPCE"/>
<feature type="compositionally biased region" description="Basic and acidic residues" evidence="6">
    <location>
        <begin position="258"/>
        <end position="279"/>
    </location>
</feature>
<feature type="compositionally biased region" description="Polar residues" evidence="6">
    <location>
        <begin position="158"/>
        <end position="174"/>
    </location>
</feature>
<evidence type="ECO:0000313" key="7">
    <source>
        <dbReference type="EMBL" id="EDW75383.1"/>
    </source>
</evidence>
<dbReference type="GO" id="GO:0031966">
    <property type="term" value="C:mitochondrial membrane"/>
    <property type="evidence" value="ECO:0007669"/>
    <property type="project" value="UniProtKB-SubCell"/>
</dbReference>
<keyword evidence="4" id="KW-0496">Mitochondrion</keyword>
<dbReference type="PhylomeDB" id="B4MTE4"/>
<evidence type="ECO:0000256" key="2">
    <source>
        <dbReference type="ARBA" id="ARBA00022692"/>
    </source>
</evidence>